<comment type="caution">
    <text evidence="1">The sequence shown here is derived from an EMBL/GenBank/DDBJ whole genome shotgun (WGS) entry which is preliminary data.</text>
</comment>
<dbReference type="Proteomes" id="UP001159075">
    <property type="component" value="Unassembled WGS sequence"/>
</dbReference>
<reference evidence="1 2" key="1">
    <citation type="submission" date="2022-09" db="EMBL/GenBank/DDBJ databases">
        <title>The outer-membrane cytochrome OmcA is essential for infection of Shewanella oneidensis by a zebrafish-associated bacteriophage.</title>
        <authorList>
            <person name="Grenfell A.W."/>
            <person name="Intile P."/>
            <person name="Mcfarlane J."/>
            <person name="Leung D."/>
            <person name="Abdalla K."/>
            <person name="Wold M."/>
            <person name="Kees E."/>
            <person name="Gralnick J."/>
        </authorList>
    </citation>
    <scope>NUCLEOTIDE SEQUENCE [LARGE SCALE GENOMIC DNA]</scope>
    <source>
        <strain evidence="1 2">NF-5</strain>
    </source>
</reference>
<keyword evidence="2" id="KW-1185">Reference proteome</keyword>
<accession>A0ABT6UFU6</accession>
<name>A0ABT6UFU6_9GAMM</name>
<organism evidence="1 2">
    <name type="scientific">Shewanella xiamenensis</name>
    <dbReference type="NCBI Taxonomy" id="332186"/>
    <lineage>
        <taxon>Bacteria</taxon>
        <taxon>Pseudomonadati</taxon>
        <taxon>Pseudomonadota</taxon>
        <taxon>Gammaproteobacteria</taxon>
        <taxon>Alteromonadales</taxon>
        <taxon>Shewanellaceae</taxon>
        <taxon>Shewanella</taxon>
    </lineage>
</organism>
<evidence type="ECO:0000313" key="2">
    <source>
        <dbReference type="Proteomes" id="UP001159075"/>
    </source>
</evidence>
<evidence type="ECO:0000313" key="1">
    <source>
        <dbReference type="EMBL" id="MDI5833281.1"/>
    </source>
</evidence>
<dbReference type="RefSeq" id="WP_282895518.1">
    <property type="nucleotide sequence ID" value="NZ_CP106875.1"/>
</dbReference>
<protein>
    <submittedName>
        <fullName evidence="1">Uncharacterized protein</fullName>
    </submittedName>
</protein>
<proteinExistence type="predicted"/>
<sequence length="1110" mass="114554">MSFMNNAFGGVVAIGLMSGAILSTNEYHQQAQITQAREMLSQYATTAHTIFLKDGAWPDSLVTLKAQMPSLPNTQSVGEPVLTIREDGALLFTINTQNNNAATQIASGTNENFSSNGSKVTYTLKPPQGSNLRNVYKQQINAANKNEFSPNKSIDVNSYQITDVADLTVGTLLTNCVFLGSSSVCEGASGELQLTTSLSQLSGSLQASSTINASIVDVINSLKAKSLTANDLISTRTTAGDIVIAAANLTNADVNLLTSTSGAMKSFLADKLNVSGNTKLADLISTKGNLTKITGSDFKVNSKAVFKALEASRLISNNAALDLATISELISTIGEIDNLTANLIDLNKLLANAGVITNLISTTSNIQSATISVGDIKTLNTQTFKGKIADLGASVIKANLSVDVGTIGSVISESSTIATLNSTDMSATSSTGNTLNVANLLKTKDLNVTDQANITGSLVVSELTSAKSLSVSENMSVSNLLTALRWVVNDDLIVDRLLTTKDLTVSLDSVFGDVTVTNGISTQSANVSGKLSTATLNVMNNATIGGLTSVGGTLTTSSLTTGPLSANSLTATNASIGTLNSSNLNASTALTTNNLISSYKAEIYKSVVTNLSSANSSLGMVDGISLVLSGQLQANTATLNSINVTGAGSLGTLEVATTSVIRGSLTSSSDISGASKLSASNVSAPNANISIVNANTVTAVGNIVTGNAITSTGANLVSVNGVYINQDGRILSIEQFKAECINNWTYACAGTLPKLIEISCVGCVQTSNSSGSFTATSISKIIDCPAGCNYSWTIGNGLSKTSCLNGSVSAGQTKSVSCLVSSSPTLNVDQSLSSTVSLSVSHAQRAALNANSDYVVNWNYVGVAPSGSLSCPLCTNKQGGSGAFTATAIATVTNCSVGCTYQWTLGAGTAIDSCTQSGSINSSNQSLACKIKSSPEVATGQTLNSTIGIKVTSNSSASKFWSSSYPIVWFNENSWNLANEAKYACMGTCYNCSKPPTDCSANSQGTTSLDGNASVSIDIVGACRTGETCTYDWTHGFEPSYSTDVPTFKVSGISGNRLSVKLVSSCRNGNWAEAVGWWKVQVKNVTVNQQVTLSGSYHLQNSCKGSSGDL</sequence>
<gene>
    <name evidence="1" type="ORF">ODY93_16995</name>
</gene>
<dbReference type="EMBL" id="JAOTLW010000020">
    <property type="protein sequence ID" value="MDI5833281.1"/>
    <property type="molecule type" value="Genomic_DNA"/>
</dbReference>